<dbReference type="Proteomes" id="UP000485058">
    <property type="component" value="Unassembled WGS sequence"/>
</dbReference>
<comment type="caution">
    <text evidence="2">The sequence shown here is derived from an EMBL/GenBank/DDBJ whole genome shotgun (WGS) entry which is preliminary data.</text>
</comment>
<keyword evidence="3" id="KW-1185">Reference proteome</keyword>
<proteinExistence type="predicted"/>
<organism evidence="2 3">
    <name type="scientific">Haematococcus lacustris</name>
    <name type="common">Green alga</name>
    <name type="synonym">Haematococcus pluvialis</name>
    <dbReference type="NCBI Taxonomy" id="44745"/>
    <lineage>
        <taxon>Eukaryota</taxon>
        <taxon>Viridiplantae</taxon>
        <taxon>Chlorophyta</taxon>
        <taxon>core chlorophytes</taxon>
        <taxon>Chlorophyceae</taxon>
        <taxon>CS clade</taxon>
        <taxon>Chlamydomonadales</taxon>
        <taxon>Haematococcaceae</taxon>
        <taxon>Haematococcus</taxon>
    </lineage>
</organism>
<feature type="signal peptide" evidence="1">
    <location>
        <begin position="1"/>
        <end position="20"/>
    </location>
</feature>
<keyword evidence="1" id="KW-0732">Signal</keyword>
<dbReference type="AlphaFoldDB" id="A0A699Z7X5"/>
<evidence type="ECO:0000313" key="2">
    <source>
        <dbReference type="EMBL" id="GFH14944.1"/>
    </source>
</evidence>
<evidence type="ECO:0000313" key="3">
    <source>
        <dbReference type="Proteomes" id="UP000485058"/>
    </source>
</evidence>
<name>A0A699Z7X5_HAELA</name>
<protein>
    <submittedName>
        <fullName evidence="2">Chlorophyll a-b binding protein, chloroplastic</fullName>
    </submittedName>
</protein>
<feature type="chain" id="PRO_5025498664" evidence="1">
    <location>
        <begin position="21"/>
        <end position="54"/>
    </location>
</feature>
<sequence length="54" mass="5414">MLPWPLIVAAGLAAIQLVSSTGEQAGSILVFAALPVTALTALSKSQLGKQAPRG</sequence>
<gene>
    <name evidence="2" type="ORF">HaLaN_11087</name>
</gene>
<dbReference type="EMBL" id="BLLF01000786">
    <property type="protein sequence ID" value="GFH14944.1"/>
    <property type="molecule type" value="Genomic_DNA"/>
</dbReference>
<accession>A0A699Z7X5</accession>
<reference evidence="2 3" key="1">
    <citation type="submission" date="2020-02" db="EMBL/GenBank/DDBJ databases">
        <title>Draft genome sequence of Haematococcus lacustris strain NIES-144.</title>
        <authorList>
            <person name="Morimoto D."/>
            <person name="Nakagawa S."/>
            <person name="Yoshida T."/>
            <person name="Sawayama S."/>
        </authorList>
    </citation>
    <scope>NUCLEOTIDE SEQUENCE [LARGE SCALE GENOMIC DNA]</scope>
    <source>
        <strain evidence="2 3">NIES-144</strain>
    </source>
</reference>
<evidence type="ECO:0000256" key="1">
    <source>
        <dbReference type="SAM" id="SignalP"/>
    </source>
</evidence>